<dbReference type="Gene3D" id="3.10.580.10">
    <property type="entry name" value="CBS-domain"/>
    <property type="match status" value="1"/>
</dbReference>
<gene>
    <name evidence="4" type="ORF">SAE01_41020</name>
</gene>
<comment type="caution">
    <text evidence="4">The sequence shown here is derived from an EMBL/GenBank/DDBJ whole genome shotgun (WGS) entry which is preliminary data.</text>
</comment>
<dbReference type="InterPro" id="IPR000644">
    <property type="entry name" value="CBS_dom"/>
</dbReference>
<dbReference type="PANTHER" id="PTHR43080:SF2">
    <property type="entry name" value="CBS DOMAIN-CONTAINING PROTEIN"/>
    <property type="match status" value="1"/>
</dbReference>
<keyword evidence="5" id="KW-1185">Reference proteome</keyword>
<evidence type="ECO:0000256" key="1">
    <source>
        <dbReference type="ARBA" id="ARBA00023122"/>
    </source>
</evidence>
<organism evidence="4 5">
    <name type="scientific">Segetibacter aerophilus</name>
    <dbReference type="NCBI Taxonomy" id="670293"/>
    <lineage>
        <taxon>Bacteria</taxon>
        <taxon>Pseudomonadati</taxon>
        <taxon>Bacteroidota</taxon>
        <taxon>Chitinophagia</taxon>
        <taxon>Chitinophagales</taxon>
        <taxon>Chitinophagaceae</taxon>
        <taxon>Segetibacter</taxon>
    </lineage>
</organism>
<accession>A0A512BHZ6</accession>
<dbReference type="GO" id="GO:0016301">
    <property type="term" value="F:kinase activity"/>
    <property type="evidence" value="ECO:0007669"/>
    <property type="project" value="UniProtKB-KW"/>
</dbReference>
<dbReference type="PROSITE" id="PS51371">
    <property type="entry name" value="CBS"/>
    <property type="match status" value="1"/>
</dbReference>
<feature type="domain" description="CBS" evidence="3">
    <location>
        <begin position="79"/>
        <end position="135"/>
    </location>
</feature>
<evidence type="ECO:0000256" key="2">
    <source>
        <dbReference type="PROSITE-ProRule" id="PRU00703"/>
    </source>
</evidence>
<dbReference type="InterPro" id="IPR046342">
    <property type="entry name" value="CBS_dom_sf"/>
</dbReference>
<dbReference type="EMBL" id="BJYT01000025">
    <property type="protein sequence ID" value="GEO11606.1"/>
    <property type="molecule type" value="Genomic_DNA"/>
</dbReference>
<dbReference type="Proteomes" id="UP000321513">
    <property type="component" value="Unassembled WGS sequence"/>
</dbReference>
<keyword evidence="4" id="KW-0418">Kinase</keyword>
<proteinExistence type="predicted"/>
<evidence type="ECO:0000313" key="4">
    <source>
        <dbReference type="EMBL" id="GEO11606.1"/>
    </source>
</evidence>
<name>A0A512BHZ6_9BACT</name>
<dbReference type="Pfam" id="PF00571">
    <property type="entry name" value="CBS"/>
    <property type="match status" value="2"/>
</dbReference>
<keyword evidence="4" id="KW-0808">Transferase</keyword>
<reference evidence="4 5" key="1">
    <citation type="submission" date="2019-07" db="EMBL/GenBank/DDBJ databases">
        <title>Whole genome shotgun sequence of Segetibacter aerophilus NBRC 106135.</title>
        <authorList>
            <person name="Hosoyama A."/>
            <person name="Uohara A."/>
            <person name="Ohji S."/>
            <person name="Ichikawa N."/>
        </authorList>
    </citation>
    <scope>NUCLEOTIDE SEQUENCE [LARGE SCALE GENOMIC DNA]</scope>
    <source>
        <strain evidence="4 5">NBRC 106135</strain>
    </source>
</reference>
<dbReference type="InterPro" id="IPR051257">
    <property type="entry name" value="Diverse_CBS-Domain"/>
</dbReference>
<dbReference type="SUPFAM" id="SSF54631">
    <property type="entry name" value="CBS-domain pair"/>
    <property type="match status" value="1"/>
</dbReference>
<evidence type="ECO:0000259" key="3">
    <source>
        <dbReference type="PROSITE" id="PS51371"/>
    </source>
</evidence>
<evidence type="ECO:0000313" key="5">
    <source>
        <dbReference type="Proteomes" id="UP000321513"/>
    </source>
</evidence>
<dbReference type="PANTHER" id="PTHR43080">
    <property type="entry name" value="CBS DOMAIN-CONTAINING PROTEIN CBSX3, MITOCHONDRIAL"/>
    <property type="match status" value="1"/>
</dbReference>
<keyword evidence="1 2" id="KW-0129">CBS domain</keyword>
<protein>
    <submittedName>
        <fullName evidence="4">Histidine kinase</fullName>
    </submittedName>
</protein>
<dbReference type="AlphaFoldDB" id="A0A512BHZ6"/>
<sequence>MRAMKTVEDILRTKESVSNTIEPTAMVIEALQKLIAVNLSYLVVFEGGEYTGIFCERDYTRKLVLQGRSSRDTMVRDVMTTELPEVTLNDTVEDCMYQMNTRGARYLAVFNDNNEFAGIITIHDLLREVLASKEQVFDNTLANSLLDTEEGGKFF</sequence>